<dbReference type="InterPro" id="IPR000182">
    <property type="entry name" value="GNAT_dom"/>
</dbReference>
<keyword evidence="6" id="KW-1185">Reference proteome</keyword>
<evidence type="ECO:0000313" key="5">
    <source>
        <dbReference type="EMBL" id="MBS0024105.1"/>
    </source>
</evidence>
<gene>
    <name evidence="5" type="ORF">KE274_08260</name>
</gene>
<dbReference type="EMBL" id="JAGTUK010000002">
    <property type="protein sequence ID" value="MBS0024105.1"/>
    <property type="molecule type" value="Genomic_DNA"/>
</dbReference>
<name>A0ABS5IME3_9MICO</name>
<dbReference type="PROSITE" id="PS51186">
    <property type="entry name" value="GNAT"/>
    <property type="match status" value="1"/>
</dbReference>
<dbReference type="InterPro" id="IPR051531">
    <property type="entry name" value="N-acetyltransferase"/>
</dbReference>
<evidence type="ECO:0000256" key="1">
    <source>
        <dbReference type="ARBA" id="ARBA00022679"/>
    </source>
</evidence>
<dbReference type="Proteomes" id="UP000678243">
    <property type="component" value="Unassembled WGS sequence"/>
</dbReference>
<evidence type="ECO:0000259" key="4">
    <source>
        <dbReference type="PROSITE" id="PS51186"/>
    </source>
</evidence>
<dbReference type="Gene3D" id="3.40.630.30">
    <property type="match status" value="1"/>
</dbReference>
<keyword evidence="2" id="KW-0012">Acyltransferase</keyword>
<dbReference type="PANTHER" id="PTHR43792">
    <property type="entry name" value="GNAT FAMILY, PUTATIVE (AFU_ORTHOLOGUE AFUA_3G00765)-RELATED-RELATED"/>
    <property type="match status" value="1"/>
</dbReference>
<accession>A0ABS5IME3</accession>
<evidence type="ECO:0000256" key="3">
    <source>
        <dbReference type="ARBA" id="ARBA00038502"/>
    </source>
</evidence>
<reference evidence="5 6" key="1">
    <citation type="submission" date="2021-04" db="EMBL/GenBank/DDBJ databases">
        <title>Whole genome analysis of root endophytic bacterium Microbacterium paraoxydans ku-mp colonizing RP-bio226 rice variety.</title>
        <authorList>
            <person name="Ulaganathan K."/>
            <person name="Latha B."/>
        </authorList>
    </citation>
    <scope>NUCLEOTIDE SEQUENCE [LARGE SCALE GENOMIC DNA]</scope>
    <source>
        <strain evidence="6">ku-mp</strain>
    </source>
</reference>
<protein>
    <submittedName>
        <fullName evidence="5">GNAT family N-acetyltransferase</fullName>
    </submittedName>
</protein>
<comment type="similarity">
    <text evidence="3">Belongs to the acetyltransferase family. RimJ subfamily.</text>
</comment>
<organism evidence="5 6">
    <name type="scientific">Microbacterium paraoxydans</name>
    <dbReference type="NCBI Taxonomy" id="199592"/>
    <lineage>
        <taxon>Bacteria</taxon>
        <taxon>Bacillati</taxon>
        <taxon>Actinomycetota</taxon>
        <taxon>Actinomycetes</taxon>
        <taxon>Micrococcales</taxon>
        <taxon>Microbacteriaceae</taxon>
        <taxon>Microbacterium</taxon>
    </lineage>
</organism>
<dbReference type="PANTHER" id="PTHR43792:SF8">
    <property type="entry name" value="[RIBOSOMAL PROTEIN US5]-ALANINE N-ACETYLTRANSFERASE"/>
    <property type="match status" value="1"/>
</dbReference>
<dbReference type="RefSeq" id="WP_211542684.1">
    <property type="nucleotide sequence ID" value="NZ_JAGTUK010000002.1"/>
</dbReference>
<proteinExistence type="inferred from homology"/>
<evidence type="ECO:0000313" key="6">
    <source>
        <dbReference type="Proteomes" id="UP000678243"/>
    </source>
</evidence>
<dbReference type="InterPro" id="IPR016181">
    <property type="entry name" value="Acyl_CoA_acyltransferase"/>
</dbReference>
<comment type="caution">
    <text evidence="5">The sequence shown here is derived from an EMBL/GenBank/DDBJ whole genome shotgun (WGS) entry which is preliminary data.</text>
</comment>
<dbReference type="SUPFAM" id="SSF55729">
    <property type="entry name" value="Acyl-CoA N-acyltransferases (Nat)"/>
    <property type="match status" value="1"/>
</dbReference>
<dbReference type="Pfam" id="PF13302">
    <property type="entry name" value="Acetyltransf_3"/>
    <property type="match status" value="1"/>
</dbReference>
<keyword evidence="1" id="KW-0808">Transferase</keyword>
<evidence type="ECO:0000256" key="2">
    <source>
        <dbReference type="ARBA" id="ARBA00023315"/>
    </source>
</evidence>
<feature type="domain" description="N-acetyltransferase" evidence="4">
    <location>
        <begin position="4"/>
        <end position="165"/>
    </location>
</feature>
<sequence>MDTLALRPWSPADLSLLRAANTPEMTAHLNGPESEEEILARHQRYLRLQREGEARMFAIVDATGAALGSIGRWKIDARQGPAWETGWFVLPEAQGRRVAARALALLVEELRADRAGRRLLLAFPSVDNPASNAVCRRGGFELVGTMTESFRGAELTVNEWALDLAAPPRAP</sequence>